<dbReference type="Pfam" id="PF00903">
    <property type="entry name" value="Glyoxalase"/>
    <property type="match status" value="1"/>
</dbReference>
<dbReference type="Gene3D" id="3.10.180.10">
    <property type="entry name" value="2,3-Dihydroxybiphenyl 1,2-Dioxygenase, domain 1"/>
    <property type="match status" value="1"/>
</dbReference>
<keyword evidence="3" id="KW-1185">Reference proteome</keyword>
<comment type="caution">
    <text evidence="2">The sequence shown here is derived from an EMBL/GenBank/DDBJ whole genome shotgun (WGS) entry which is preliminary data.</text>
</comment>
<dbReference type="SUPFAM" id="SSF54593">
    <property type="entry name" value="Glyoxalase/Bleomycin resistance protein/Dihydroxybiphenyl dioxygenase"/>
    <property type="match status" value="1"/>
</dbReference>
<sequence length="116" mass="13257">MKKFYQDILGFSQNTDGTLSLENEDCNFAIRLRYAHGELKEERDSIFEFSISENFPSYCAQLKGRGVEFDFVIKTKGNYIGCILDPSGNPIEFTCNDLTDENGIDISDWNAYSVRD</sequence>
<evidence type="ECO:0000259" key="1">
    <source>
        <dbReference type="Pfam" id="PF00903"/>
    </source>
</evidence>
<dbReference type="InterPro" id="IPR029068">
    <property type="entry name" value="Glyas_Bleomycin-R_OHBP_Dase"/>
</dbReference>
<evidence type="ECO:0000313" key="3">
    <source>
        <dbReference type="Proteomes" id="UP001385892"/>
    </source>
</evidence>
<organism evidence="2 3">
    <name type="scientific">Variovorax rhizosphaerae</name>
    <dbReference type="NCBI Taxonomy" id="1836200"/>
    <lineage>
        <taxon>Bacteria</taxon>
        <taxon>Pseudomonadati</taxon>
        <taxon>Pseudomonadota</taxon>
        <taxon>Betaproteobacteria</taxon>
        <taxon>Burkholderiales</taxon>
        <taxon>Comamonadaceae</taxon>
        <taxon>Variovorax</taxon>
    </lineage>
</organism>
<dbReference type="InterPro" id="IPR004360">
    <property type="entry name" value="Glyas_Fos-R_dOase_dom"/>
</dbReference>
<evidence type="ECO:0000313" key="2">
    <source>
        <dbReference type="EMBL" id="MEJ8852076.1"/>
    </source>
</evidence>
<feature type="domain" description="Glyoxalase/fosfomycin resistance/dioxygenase" evidence="1">
    <location>
        <begin position="2"/>
        <end position="93"/>
    </location>
</feature>
<dbReference type="CDD" id="cd06587">
    <property type="entry name" value="VOC"/>
    <property type="match status" value="1"/>
</dbReference>
<dbReference type="RefSeq" id="WP_340347938.1">
    <property type="nucleotide sequence ID" value="NZ_JBBKZT010000031.1"/>
</dbReference>
<gene>
    <name evidence="2" type="ORF">WKW82_35980</name>
</gene>
<dbReference type="EMBL" id="JBBKZT010000031">
    <property type="protein sequence ID" value="MEJ8852076.1"/>
    <property type="molecule type" value="Genomic_DNA"/>
</dbReference>
<protein>
    <submittedName>
        <fullName evidence="2">VOC family protein</fullName>
    </submittedName>
</protein>
<name>A0ABU8WX48_9BURK</name>
<accession>A0ABU8WX48</accession>
<proteinExistence type="predicted"/>
<dbReference type="Proteomes" id="UP001385892">
    <property type="component" value="Unassembled WGS sequence"/>
</dbReference>
<reference evidence="2 3" key="1">
    <citation type="submission" date="2024-03" db="EMBL/GenBank/DDBJ databases">
        <title>Novel species of the genus Variovorax.</title>
        <authorList>
            <person name="Liu Q."/>
            <person name="Xin Y.-H."/>
        </authorList>
    </citation>
    <scope>NUCLEOTIDE SEQUENCE [LARGE SCALE GENOMIC DNA]</scope>
    <source>
        <strain evidence="2 3">KACC 18900</strain>
    </source>
</reference>